<proteinExistence type="predicted"/>
<dbReference type="Proteomes" id="UP000229897">
    <property type="component" value="Chromosome"/>
</dbReference>
<gene>
    <name evidence="1" type="ORF">CR152_21845</name>
</gene>
<organism evidence="1 2">
    <name type="scientific">Massilia violaceinigra</name>
    <dbReference type="NCBI Taxonomy" id="2045208"/>
    <lineage>
        <taxon>Bacteria</taxon>
        <taxon>Pseudomonadati</taxon>
        <taxon>Pseudomonadota</taxon>
        <taxon>Betaproteobacteria</taxon>
        <taxon>Burkholderiales</taxon>
        <taxon>Oxalobacteraceae</taxon>
        <taxon>Telluria group</taxon>
        <taxon>Massilia</taxon>
    </lineage>
</organism>
<keyword evidence="2" id="KW-1185">Reference proteome</keyword>
<name>A0A2D2DPG8_9BURK</name>
<sequence>MPVRPHSAVPEGVFIVMQQRGRDRVLFEVNSGKMVSIRVAPPGTAGPENMATEQAIEHSRLLMDTKGSC</sequence>
<dbReference type="EMBL" id="CP024608">
    <property type="protein sequence ID" value="ATQ76870.1"/>
    <property type="molecule type" value="Genomic_DNA"/>
</dbReference>
<evidence type="ECO:0000313" key="1">
    <source>
        <dbReference type="EMBL" id="ATQ76870.1"/>
    </source>
</evidence>
<protein>
    <submittedName>
        <fullName evidence="1">Uncharacterized protein</fullName>
    </submittedName>
</protein>
<dbReference type="OrthoDB" id="8780959at2"/>
<dbReference type="AlphaFoldDB" id="A0A2D2DPG8"/>
<evidence type="ECO:0000313" key="2">
    <source>
        <dbReference type="Proteomes" id="UP000229897"/>
    </source>
</evidence>
<reference evidence="1" key="1">
    <citation type="submission" date="2017-10" db="EMBL/GenBank/DDBJ databases">
        <title>Massilia psychrophilum sp. nov., a novel purple-pigmented bacterium isolated from Tianshan glacier, Xinjiang Municipality, China.</title>
        <authorList>
            <person name="Wang H."/>
        </authorList>
    </citation>
    <scope>NUCLEOTIDE SEQUENCE [LARGE SCALE GENOMIC DNA]</scope>
    <source>
        <strain evidence="1">B2</strain>
    </source>
</reference>
<dbReference type="RefSeq" id="WP_099878503.1">
    <property type="nucleotide sequence ID" value="NZ_CP024608.1"/>
</dbReference>
<dbReference type="KEGG" id="mass:CR152_21845"/>
<accession>A0A2D2DPG8</accession>